<evidence type="ECO:0000259" key="11">
    <source>
        <dbReference type="PROSITE" id="PS00486"/>
    </source>
</evidence>
<keyword evidence="7 9" id="KW-0234">DNA repair</keyword>
<dbReference type="eggNOG" id="COG0249">
    <property type="taxonomic scope" value="Bacteria"/>
</dbReference>
<dbReference type="STRING" id="1286106.MPL1_07328"/>
<dbReference type="InterPro" id="IPR007861">
    <property type="entry name" value="DNA_mismatch_repair_MutS_clamp"/>
</dbReference>
<dbReference type="GO" id="GO:0005829">
    <property type="term" value="C:cytosol"/>
    <property type="evidence" value="ECO:0007669"/>
    <property type="project" value="TreeGrafter"/>
</dbReference>
<dbReference type="InterPro" id="IPR036678">
    <property type="entry name" value="MutS_con_dom_sf"/>
</dbReference>
<dbReference type="Pfam" id="PF05192">
    <property type="entry name" value="MutS_III"/>
    <property type="match status" value="1"/>
</dbReference>
<evidence type="ECO:0000256" key="4">
    <source>
        <dbReference type="ARBA" id="ARBA00022763"/>
    </source>
</evidence>
<keyword evidence="13" id="KW-1185">Reference proteome</keyword>
<dbReference type="Gene3D" id="1.10.1420.10">
    <property type="match status" value="2"/>
</dbReference>
<dbReference type="SUPFAM" id="SSF48334">
    <property type="entry name" value="DNA repair protein MutS, domain III"/>
    <property type="match status" value="1"/>
</dbReference>
<dbReference type="Pfam" id="PF05188">
    <property type="entry name" value="MutS_II"/>
    <property type="match status" value="1"/>
</dbReference>
<dbReference type="GO" id="GO:0006298">
    <property type="term" value="P:mismatch repair"/>
    <property type="evidence" value="ECO:0007669"/>
    <property type="project" value="UniProtKB-UniRule"/>
</dbReference>
<dbReference type="Gene3D" id="3.40.50.300">
    <property type="entry name" value="P-loop containing nucleotide triphosphate hydrolases"/>
    <property type="match status" value="1"/>
</dbReference>
<dbReference type="InterPro" id="IPR016151">
    <property type="entry name" value="DNA_mismatch_repair_MutS_N"/>
</dbReference>
<dbReference type="InterPro" id="IPR007696">
    <property type="entry name" value="DNA_mismatch_repair_MutS_core"/>
</dbReference>
<accession>M7P0D6</accession>
<dbReference type="SUPFAM" id="SSF53150">
    <property type="entry name" value="DNA repair protein MutS, domain II"/>
    <property type="match status" value="1"/>
</dbReference>
<dbReference type="InterPro" id="IPR005748">
    <property type="entry name" value="DNA_mismatch_repair_MutS"/>
</dbReference>
<dbReference type="InterPro" id="IPR007860">
    <property type="entry name" value="DNA_mmatch_repair_MutS_con_dom"/>
</dbReference>
<dbReference type="FunFam" id="1.10.1420.10:FF:000002">
    <property type="entry name" value="DNA mismatch repair protein MutS"/>
    <property type="match status" value="1"/>
</dbReference>
<dbReference type="Proteomes" id="UP000012019">
    <property type="component" value="Unassembled WGS sequence"/>
</dbReference>
<dbReference type="RefSeq" id="WP_009726454.1">
    <property type="nucleotide sequence ID" value="NZ_APHR01000037.1"/>
</dbReference>
<reference evidence="12 13" key="1">
    <citation type="journal article" date="2013" name="Genome Announc.">
        <title>Draft Genome Sequence of Methylophaga lonarensis MPLT, a Haloalkaliphilic (Non-Methane-Utilizing) Methylotroph.</title>
        <authorList>
            <person name="Shetty S.A."/>
            <person name="Marathe N.P."/>
            <person name="Munot H."/>
            <person name="Antony C.P."/>
            <person name="Dhotre D.P."/>
            <person name="Murrell J.C."/>
            <person name="Shouche Y.S."/>
        </authorList>
    </citation>
    <scope>NUCLEOTIDE SEQUENCE [LARGE SCALE GENOMIC DNA]</scope>
    <source>
        <strain evidence="12 13">MPL</strain>
    </source>
</reference>
<dbReference type="GO" id="GO:0030983">
    <property type="term" value="F:mismatched DNA binding"/>
    <property type="evidence" value="ECO:0007669"/>
    <property type="project" value="InterPro"/>
</dbReference>
<keyword evidence="5 9" id="KW-0067">ATP-binding</keyword>
<evidence type="ECO:0000256" key="5">
    <source>
        <dbReference type="ARBA" id="ARBA00022840"/>
    </source>
</evidence>
<proteinExistence type="inferred from homology"/>
<dbReference type="PROSITE" id="PS00486">
    <property type="entry name" value="DNA_MISMATCH_REPAIR_2"/>
    <property type="match status" value="1"/>
</dbReference>
<dbReference type="FunFam" id="3.40.50.300:FF:000870">
    <property type="entry name" value="MutS protein homolog 4"/>
    <property type="match status" value="1"/>
</dbReference>
<dbReference type="InterPro" id="IPR007695">
    <property type="entry name" value="DNA_mismatch_repair_MutS-lik_N"/>
</dbReference>
<evidence type="ECO:0000313" key="13">
    <source>
        <dbReference type="Proteomes" id="UP000012019"/>
    </source>
</evidence>
<comment type="caution">
    <text evidence="12">The sequence shown here is derived from an EMBL/GenBank/DDBJ whole genome shotgun (WGS) entry which is preliminary data.</text>
</comment>
<keyword evidence="3 9" id="KW-0547">Nucleotide-binding</keyword>
<dbReference type="Gene3D" id="3.30.420.110">
    <property type="entry name" value="MutS, connector domain"/>
    <property type="match status" value="1"/>
</dbReference>
<dbReference type="PANTHER" id="PTHR11361:SF34">
    <property type="entry name" value="DNA MISMATCH REPAIR PROTEIN MSH1, MITOCHONDRIAL"/>
    <property type="match status" value="1"/>
</dbReference>
<dbReference type="SUPFAM" id="SSF52540">
    <property type="entry name" value="P-loop containing nucleoside triphosphate hydrolases"/>
    <property type="match status" value="1"/>
</dbReference>
<dbReference type="GO" id="GO:0003684">
    <property type="term" value="F:damaged DNA binding"/>
    <property type="evidence" value="ECO:0007669"/>
    <property type="project" value="UniProtKB-UniRule"/>
</dbReference>
<dbReference type="Pfam" id="PF01624">
    <property type="entry name" value="MutS_I"/>
    <property type="match status" value="1"/>
</dbReference>
<dbReference type="InterPro" id="IPR036187">
    <property type="entry name" value="DNA_mismatch_repair_MutS_sf"/>
</dbReference>
<dbReference type="CDD" id="cd03284">
    <property type="entry name" value="ABC_MutS1"/>
    <property type="match status" value="1"/>
</dbReference>
<feature type="domain" description="DNA mismatch repair proteins mutS family" evidence="11">
    <location>
        <begin position="685"/>
        <end position="701"/>
    </location>
</feature>
<dbReference type="GO" id="GO:0140664">
    <property type="term" value="F:ATP-dependent DNA damage sensor activity"/>
    <property type="evidence" value="ECO:0007669"/>
    <property type="project" value="InterPro"/>
</dbReference>
<dbReference type="HAMAP" id="MF_00096">
    <property type="entry name" value="MutS"/>
    <property type="match status" value="1"/>
</dbReference>
<comment type="similarity">
    <text evidence="1 9 10">Belongs to the DNA mismatch repair MutS family.</text>
</comment>
<dbReference type="FunFam" id="3.40.1170.10:FF:000001">
    <property type="entry name" value="DNA mismatch repair protein MutS"/>
    <property type="match status" value="1"/>
</dbReference>
<dbReference type="PANTHER" id="PTHR11361">
    <property type="entry name" value="DNA MISMATCH REPAIR PROTEIN MUTS FAMILY MEMBER"/>
    <property type="match status" value="1"/>
</dbReference>
<evidence type="ECO:0000256" key="8">
    <source>
        <dbReference type="ARBA" id="ARBA00024647"/>
    </source>
</evidence>
<evidence type="ECO:0000256" key="10">
    <source>
        <dbReference type="RuleBase" id="RU003756"/>
    </source>
</evidence>
<protein>
    <recommendedName>
        <fullName evidence="2 9">DNA mismatch repair protein MutS</fullName>
    </recommendedName>
</protein>
<evidence type="ECO:0000256" key="7">
    <source>
        <dbReference type="ARBA" id="ARBA00023204"/>
    </source>
</evidence>
<feature type="binding site" evidence="9">
    <location>
        <begin position="611"/>
        <end position="618"/>
    </location>
    <ligand>
        <name>ATP</name>
        <dbReference type="ChEBI" id="CHEBI:30616"/>
    </ligand>
</feature>
<comment type="function">
    <text evidence="8 9">This protein is involved in the repair of mismatches in DNA. It is possible that it carries out the mismatch recognition step. This protein has a weak ATPase activity.</text>
</comment>
<dbReference type="Pfam" id="PF05190">
    <property type="entry name" value="MutS_IV"/>
    <property type="match status" value="1"/>
</dbReference>
<evidence type="ECO:0000313" key="12">
    <source>
        <dbReference type="EMBL" id="EMR12942.1"/>
    </source>
</evidence>
<dbReference type="PIRSF" id="PIRSF037677">
    <property type="entry name" value="DNA_mis_repair_Msh6"/>
    <property type="match status" value="1"/>
</dbReference>
<dbReference type="InterPro" id="IPR000432">
    <property type="entry name" value="DNA_mismatch_repair_MutS_C"/>
</dbReference>
<dbReference type="GO" id="GO:0005524">
    <property type="term" value="F:ATP binding"/>
    <property type="evidence" value="ECO:0007669"/>
    <property type="project" value="UniProtKB-UniRule"/>
</dbReference>
<sequence length="854" mass="94961">MSENSHHTPMMQQYLQIKGEHPDQLLFYRMGDFYELFFDDAHRAAELLDITLTARGNSNGKPIPMAGVPYHAAENYLAKLVKLGVSVAICEQIGDPAKSKGPVERQVVRILTPGTLTDEALLDSRRENLLVSVHTDKNSFGIAAAEISSGRFVVLEVDSEEALDAELARLQPAELLLSESSSYQPSLTCQLRSLPEWHFEYESSRRRLCEHFVTQDLKGFGCDAMAAAISAAGCLLNYAQQTQRHALPHLRGLSVESVSDSIGLDPQTRRNLEIEQNLRGQRDNTLLSVLDRTATPMGSRLLRRWLLRPLTQHTILRERQQAIQSFLDAQQSDELHQTLKHIGDIERILSRMSLRSARPRDFVQLRKLLGLLPQLHQLLAIHGSGRLKQLKRSLGEFNELRQLLDKAIIDEPPMLIRDGGVLAPGYNAELDRLRDLQRNANGFLEALELKEKQRTGVNSLKVGYNRVQGYYIELSKSHDVSLPDEYVRRQTLKNAERYITPELKGFEDQVLSASDKALALEKALYEALFDLLAPDLPALFQSAAAVAEIDVLSALAERAHSLDYVMPQLTDESVLDIQAGRHPVVELSQSTPFCANDLRFDGQQTLFVLTGPNMGGKSTYMRQVALIVLMAHIGSFVPAERAVIGPIDQIFTRIGAADDLAGGRSTFMVEMNEAANILNNATANSLVLMDEVGRGTSTFDGLALAWSCAERLVRDIGAYTLFATHYYEMTQLPTLFPKAHNLHLDAVEYGDKIVFLHQVKSGAASQSYGLQVARLAGVPQSVIDAAKLKLRELESTQIRTENSPSQADLFVSVSTELRLEQRLKEINPNELTPLEALNLLAELKSLAQGSVDRS</sequence>
<dbReference type="AlphaFoldDB" id="M7P0D6"/>
<dbReference type="SMART" id="SM00534">
    <property type="entry name" value="MUTSac"/>
    <property type="match status" value="1"/>
</dbReference>
<name>M7P0D6_9GAMM</name>
<dbReference type="EMBL" id="APHR01000037">
    <property type="protein sequence ID" value="EMR12942.1"/>
    <property type="molecule type" value="Genomic_DNA"/>
</dbReference>
<dbReference type="NCBIfam" id="NF003810">
    <property type="entry name" value="PRK05399.1"/>
    <property type="match status" value="1"/>
</dbReference>
<evidence type="ECO:0000256" key="6">
    <source>
        <dbReference type="ARBA" id="ARBA00023125"/>
    </source>
</evidence>
<keyword evidence="4 9" id="KW-0227">DNA damage</keyword>
<dbReference type="Pfam" id="PF00488">
    <property type="entry name" value="MutS_V"/>
    <property type="match status" value="1"/>
</dbReference>
<evidence type="ECO:0000256" key="2">
    <source>
        <dbReference type="ARBA" id="ARBA00021982"/>
    </source>
</evidence>
<evidence type="ECO:0000256" key="9">
    <source>
        <dbReference type="HAMAP-Rule" id="MF_00096"/>
    </source>
</evidence>
<gene>
    <name evidence="9" type="primary">mutS</name>
    <name evidence="12" type="ORF">MPL1_07328</name>
</gene>
<dbReference type="SUPFAM" id="SSF55271">
    <property type="entry name" value="DNA repair protein MutS, domain I"/>
    <property type="match status" value="1"/>
</dbReference>
<dbReference type="InterPro" id="IPR027417">
    <property type="entry name" value="P-loop_NTPase"/>
</dbReference>
<evidence type="ECO:0000256" key="1">
    <source>
        <dbReference type="ARBA" id="ARBA00006271"/>
    </source>
</evidence>
<dbReference type="InterPro" id="IPR017261">
    <property type="entry name" value="DNA_mismatch_repair_MutS/MSH"/>
</dbReference>
<evidence type="ECO:0000256" key="3">
    <source>
        <dbReference type="ARBA" id="ARBA00022741"/>
    </source>
</evidence>
<dbReference type="Gene3D" id="3.40.1170.10">
    <property type="entry name" value="DNA repair protein MutS, domain I"/>
    <property type="match status" value="1"/>
</dbReference>
<dbReference type="SMART" id="SM00533">
    <property type="entry name" value="MUTSd"/>
    <property type="match status" value="1"/>
</dbReference>
<organism evidence="12 13">
    <name type="scientific">Methylophaga lonarensis MPL</name>
    <dbReference type="NCBI Taxonomy" id="1286106"/>
    <lineage>
        <taxon>Bacteria</taxon>
        <taxon>Pseudomonadati</taxon>
        <taxon>Pseudomonadota</taxon>
        <taxon>Gammaproteobacteria</taxon>
        <taxon>Thiotrichales</taxon>
        <taxon>Piscirickettsiaceae</taxon>
        <taxon>Methylophaga</taxon>
    </lineage>
</organism>
<dbReference type="NCBIfam" id="TIGR01070">
    <property type="entry name" value="mutS1"/>
    <property type="match status" value="1"/>
</dbReference>
<keyword evidence="6 9" id="KW-0238">DNA-binding</keyword>
<dbReference type="InterPro" id="IPR045076">
    <property type="entry name" value="MutS"/>
</dbReference>
<dbReference type="PATRIC" id="fig|1286106.3.peg.1469"/>